<dbReference type="Gene3D" id="3.40.50.2300">
    <property type="match status" value="1"/>
</dbReference>
<dbReference type="InterPro" id="IPR001789">
    <property type="entry name" value="Sig_transdc_resp-reg_receiver"/>
</dbReference>
<dbReference type="PROSITE" id="PS50110">
    <property type="entry name" value="RESPONSE_REGULATORY"/>
    <property type="match status" value="1"/>
</dbReference>
<dbReference type="OrthoDB" id="9808843at2"/>
<evidence type="ECO:0000256" key="1">
    <source>
        <dbReference type="ARBA" id="ARBA00022553"/>
    </source>
</evidence>
<dbReference type="InterPro" id="IPR050595">
    <property type="entry name" value="Bact_response_regulator"/>
</dbReference>
<sequence length="146" mass="16126">MLHEVGVRGESSDSPGKRSEAWTVMLVDDDDAIVETLRDVLLTEGYQVAAFTDPLLALEQLRTGMRVDVLLLDCVMPTMDGRQFMEELIHDGRTMPIVLVTALSDPSFCVDARHPLVAALINKPFDLDQLIESLEAMRTGRASRAA</sequence>
<organism evidence="4 5">
    <name type="scientific">Chondromyces crocatus</name>
    <dbReference type="NCBI Taxonomy" id="52"/>
    <lineage>
        <taxon>Bacteria</taxon>
        <taxon>Pseudomonadati</taxon>
        <taxon>Myxococcota</taxon>
        <taxon>Polyangia</taxon>
        <taxon>Polyangiales</taxon>
        <taxon>Polyangiaceae</taxon>
        <taxon>Chondromyces</taxon>
    </lineage>
</organism>
<dbReference type="InterPro" id="IPR011006">
    <property type="entry name" value="CheY-like_superfamily"/>
</dbReference>
<evidence type="ECO:0000256" key="2">
    <source>
        <dbReference type="PROSITE-ProRule" id="PRU00169"/>
    </source>
</evidence>
<dbReference type="Pfam" id="PF00072">
    <property type="entry name" value="Response_reg"/>
    <property type="match status" value="1"/>
</dbReference>
<dbReference type="EMBL" id="CP012159">
    <property type="protein sequence ID" value="AKT42936.1"/>
    <property type="molecule type" value="Genomic_DNA"/>
</dbReference>
<proteinExistence type="predicted"/>
<keyword evidence="1 2" id="KW-0597">Phosphoprotein</keyword>
<dbReference type="STRING" id="52.CMC5_071640"/>
<dbReference type="PANTHER" id="PTHR44591">
    <property type="entry name" value="STRESS RESPONSE REGULATOR PROTEIN 1"/>
    <property type="match status" value="1"/>
</dbReference>
<keyword evidence="5" id="KW-1185">Reference proteome</keyword>
<accession>A0A0K1EQ10</accession>
<name>A0A0K1EQ10_CHOCO</name>
<feature type="modified residue" description="4-aspartylphosphate" evidence="2">
    <location>
        <position position="73"/>
    </location>
</feature>
<feature type="domain" description="Response regulatory" evidence="3">
    <location>
        <begin position="23"/>
        <end position="138"/>
    </location>
</feature>
<dbReference type="KEGG" id="ccro:CMC5_071640"/>
<evidence type="ECO:0000313" key="4">
    <source>
        <dbReference type="EMBL" id="AKT42936.1"/>
    </source>
</evidence>
<gene>
    <name evidence="4" type="ORF">CMC5_071640</name>
</gene>
<reference evidence="4 5" key="1">
    <citation type="submission" date="2015-07" db="EMBL/GenBank/DDBJ databases">
        <title>Genome analysis of myxobacterium Chondromyces crocatus Cm c5 reveals a high potential for natural compound synthesis and the genetic basis for the loss of fruiting body formation.</title>
        <authorList>
            <person name="Zaburannyi N."/>
            <person name="Bunk B."/>
            <person name="Maier J."/>
            <person name="Overmann J."/>
            <person name="Mueller R."/>
        </authorList>
    </citation>
    <scope>NUCLEOTIDE SEQUENCE [LARGE SCALE GENOMIC DNA]</scope>
    <source>
        <strain evidence="4 5">Cm c5</strain>
    </source>
</reference>
<dbReference type="Proteomes" id="UP000067626">
    <property type="component" value="Chromosome"/>
</dbReference>
<dbReference type="CDD" id="cd00156">
    <property type="entry name" value="REC"/>
    <property type="match status" value="1"/>
</dbReference>
<protein>
    <recommendedName>
        <fullName evidence="3">Response regulatory domain-containing protein</fullName>
    </recommendedName>
</protein>
<dbReference type="PANTHER" id="PTHR44591:SF3">
    <property type="entry name" value="RESPONSE REGULATORY DOMAIN-CONTAINING PROTEIN"/>
    <property type="match status" value="1"/>
</dbReference>
<evidence type="ECO:0000259" key="3">
    <source>
        <dbReference type="PROSITE" id="PS50110"/>
    </source>
</evidence>
<evidence type="ECO:0000313" key="5">
    <source>
        <dbReference type="Proteomes" id="UP000067626"/>
    </source>
</evidence>
<dbReference type="SUPFAM" id="SSF52172">
    <property type="entry name" value="CheY-like"/>
    <property type="match status" value="1"/>
</dbReference>
<dbReference type="GO" id="GO:0000160">
    <property type="term" value="P:phosphorelay signal transduction system"/>
    <property type="evidence" value="ECO:0007669"/>
    <property type="project" value="InterPro"/>
</dbReference>
<dbReference type="SMART" id="SM00448">
    <property type="entry name" value="REC"/>
    <property type="match status" value="1"/>
</dbReference>
<dbReference type="AlphaFoldDB" id="A0A0K1EQ10"/>